<dbReference type="SMART" id="SM00283">
    <property type="entry name" value="MA"/>
    <property type="match status" value="1"/>
</dbReference>
<comment type="similarity">
    <text evidence="5">Belongs to the methyl-accepting chemotaxis (MCP) protein family.</text>
</comment>
<keyword evidence="2" id="KW-1003">Cell membrane</keyword>
<dbReference type="PANTHER" id="PTHR32089:SF112">
    <property type="entry name" value="LYSOZYME-LIKE PROTEIN-RELATED"/>
    <property type="match status" value="1"/>
</dbReference>
<dbReference type="EMBL" id="BOSE01000011">
    <property type="protein sequence ID" value="GIP18861.1"/>
    <property type="molecule type" value="Genomic_DNA"/>
</dbReference>
<evidence type="ECO:0000256" key="6">
    <source>
        <dbReference type="PROSITE-ProRule" id="PRU00284"/>
    </source>
</evidence>
<keyword evidence="7" id="KW-0175">Coiled coil</keyword>
<dbReference type="SUPFAM" id="SSF58104">
    <property type="entry name" value="Methyl-accepting chemotaxis protein (MCP) signaling domain"/>
    <property type="match status" value="1"/>
</dbReference>
<evidence type="ECO:0000256" key="5">
    <source>
        <dbReference type="ARBA" id="ARBA00029447"/>
    </source>
</evidence>
<dbReference type="CDD" id="cd11386">
    <property type="entry name" value="MCP_signal"/>
    <property type="match status" value="1"/>
</dbReference>
<keyword evidence="12" id="KW-1185">Reference proteome</keyword>
<dbReference type="PANTHER" id="PTHR32089">
    <property type="entry name" value="METHYL-ACCEPTING CHEMOTAXIS PROTEIN MCPB"/>
    <property type="match status" value="1"/>
</dbReference>
<feature type="domain" description="Methyl-accepting transducer" evidence="9">
    <location>
        <begin position="296"/>
        <end position="532"/>
    </location>
</feature>
<dbReference type="GO" id="GO:0006935">
    <property type="term" value="P:chemotaxis"/>
    <property type="evidence" value="ECO:0007669"/>
    <property type="project" value="InterPro"/>
</dbReference>
<comment type="subcellular location">
    <subcellularLocation>
        <location evidence="1">Cell membrane</location>
    </subcellularLocation>
</comment>
<feature type="transmembrane region" description="Helical" evidence="8">
    <location>
        <begin position="206"/>
        <end position="224"/>
    </location>
</feature>
<dbReference type="PROSITE" id="PS50885">
    <property type="entry name" value="HAMP"/>
    <property type="match status" value="1"/>
</dbReference>
<comment type="caution">
    <text evidence="11">The sequence shown here is derived from an EMBL/GenBank/DDBJ whole genome shotgun (WGS) entry which is preliminary data.</text>
</comment>
<evidence type="ECO:0000256" key="7">
    <source>
        <dbReference type="SAM" id="Coils"/>
    </source>
</evidence>
<evidence type="ECO:0000259" key="10">
    <source>
        <dbReference type="PROSITE" id="PS50885"/>
    </source>
</evidence>
<evidence type="ECO:0000256" key="2">
    <source>
        <dbReference type="ARBA" id="ARBA00022475"/>
    </source>
</evidence>
<dbReference type="Pfam" id="PF00672">
    <property type="entry name" value="HAMP"/>
    <property type="match status" value="1"/>
</dbReference>
<evidence type="ECO:0000256" key="3">
    <source>
        <dbReference type="ARBA" id="ARBA00023136"/>
    </source>
</evidence>
<reference evidence="11" key="1">
    <citation type="submission" date="2021-03" db="EMBL/GenBank/DDBJ databases">
        <title>Antimicrobial resistance genes in bacteria isolated from Japanese honey, and their potential for conferring macrolide and lincosamide resistance in the American foulbrood pathogen Paenibacillus larvae.</title>
        <authorList>
            <person name="Okamoto M."/>
            <person name="Kumagai M."/>
            <person name="Kanamori H."/>
            <person name="Takamatsu D."/>
        </authorList>
    </citation>
    <scope>NUCLEOTIDE SEQUENCE</scope>
    <source>
        <strain evidence="11">J40TS1</strain>
    </source>
</reference>
<dbReference type="PRINTS" id="PR00260">
    <property type="entry name" value="CHEMTRNSDUCR"/>
</dbReference>
<feature type="domain" description="HAMP" evidence="10">
    <location>
        <begin position="225"/>
        <end position="277"/>
    </location>
</feature>
<evidence type="ECO:0000256" key="1">
    <source>
        <dbReference type="ARBA" id="ARBA00004236"/>
    </source>
</evidence>
<dbReference type="CDD" id="cd06225">
    <property type="entry name" value="HAMP"/>
    <property type="match status" value="1"/>
</dbReference>
<dbReference type="InterPro" id="IPR004090">
    <property type="entry name" value="Chemotax_Me-accpt_rcpt"/>
</dbReference>
<evidence type="ECO:0008006" key="13">
    <source>
        <dbReference type="Google" id="ProtNLM"/>
    </source>
</evidence>
<evidence type="ECO:0000259" key="9">
    <source>
        <dbReference type="PROSITE" id="PS50111"/>
    </source>
</evidence>
<sequence length="582" mass="62799">MLKWMRKKSLVFSSSLVLAIIFVILIVLMNSLSYYAQRQAVFKEFTTIGDKLHKQALANASLIAAAGEALKTGQTPPESDMEILKRLLNAMTEDDFLANAYYLSSDYTELEDQAEIKLLQISESMETLGMSAGSNYIAHADFFEAYQKALNNHAGLTDMYVDEYGEWIAYLAPIKDASGNTIAVMGLDYDYDKVSEQLSLLLLQNSAFAIIVSILAIALVIVLIRATIKPLRALVVQAKAAAGGDLTVQVPVSGENEIGQAGNAFNEMITSLRELTIHIEKTSTEVSQSSIALKETAGQTESAANEISTAIQNVASGAETQLVSSQECQRAMTEMAIGIQRIAESSSMVSELATDTSQLAAQGEQVMNKTVDQMHTIEQQVSGAAVVMQELNQSSSRIEDILSHISEVANQTNLLALNASIEAARAGEYGQGFAVVAHEIRKLAERSKQSSDEISEILQQISSRSQDVTLSLSQSANETRIGTELVNASGESFRAILQSIKQVSQQVQEVSAASEQMSAGSEEVAASMVELERMANNSASHSQEVAAASEEQLASVQEVASSAQQLQQLANELKEAVGRFKV</sequence>
<dbReference type="Gene3D" id="1.10.287.950">
    <property type="entry name" value="Methyl-accepting chemotaxis protein"/>
    <property type="match status" value="1"/>
</dbReference>
<feature type="coiled-coil region" evidence="7">
    <location>
        <begin position="531"/>
        <end position="579"/>
    </location>
</feature>
<evidence type="ECO:0000256" key="4">
    <source>
        <dbReference type="ARBA" id="ARBA00023224"/>
    </source>
</evidence>
<dbReference type="InterPro" id="IPR004089">
    <property type="entry name" value="MCPsignal_dom"/>
</dbReference>
<protein>
    <recommendedName>
        <fullName evidence="13">Methyl-accepting chemotaxis protein</fullName>
    </recommendedName>
</protein>
<dbReference type="AlphaFoldDB" id="A0A920CZG4"/>
<keyword evidence="8" id="KW-1133">Transmembrane helix</keyword>
<gene>
    <name evidence="11" type="ORF">J40TS1_45030</name>
</gene>
<dbReference type="PROSITE" id="PS50111">
    <property type="entry name" value="CHEMOTAXIS_TRANSDUC_2"/>
    <property type="match status" value="1"/>
</dbReference>
<dbReference type="InterPro" id="IPR003660">
    <property type="entry name" value="HAMP_dom"/>
</dbReference>
<evidence type="ECO:0000313" key="12">
    <source>
        <dbReference type="Proteomes" id="UP000683139"/>
    </source>
</evidence>
<dbReference type="SMART" id="SM00304">
    <property type="entry name" value="HAMP"/>
    <property type="match status" value="1"/>
</dbReference>
<dbReference type="Proteomes" id="UP000683139">
    <property type="component" value="Unassembled WGS sequence"/>
</dbReference>
<evidence type="ECO:0000313" key="11">
    <source>
        <dbReference type="EMBL" id="GIP18861.1"/>
    </source>
</evidence>
<keyword evidence="4 6" id="KW-0807">Transducer</keyword>
<dbReference type="GO" id="GO:0007165">
    <property type="term" value="P:signal transduction"/>
    <property type="evidence" value="ECO:0007669"/>
    <property type="project" value="UniProtKB-KW"/>
</dbReference>
<keyword evidence="8" id="KW-0812">Transmembrane</keyword>
<dbReference type="GO" id="GO:0004888">
    <property type="term" value="F:transmembrane signaling receptor activity"/>
    <property type="evidence" value="ECO:0007669"/>
    <property type="project" value="InterPro"/>
</dbReference>
<dbReference type="GO" id="GO:0005886">
    <property type="term" value="C:plasma membrane"/>
    <property type="evidence" value="ECO:0007669"/>
    <property type="project" value="UniProtKB-SubCell"/>
</dbReference>
<proteinExistence type="inferred from homology"/>
<dbReference type="Pfam" id="PF00015">
    <property type="entry name" value="MCPsignal"/>
    <property type="match status" value="1"/>
</dbReference>
<dbReference type="Gene3D" id="3.30.450.20">
    <property type="entry name" value="PAS domain"/>
    <property type="match status" value="1"/>
</dbReference>
<name>A0A920CZG4_9BACL</name>
<accession>A0A920CZG4</accession>
<dbReference type="Gene3D" id="1.10.8.500">
    <property type="entry name" value="HAMP domain in histidine kinase"/>
    <property type="match status" value="1"/>
</dbReference>
<organism evidence="11 12">
    <name type="scientific">Paenibacillus montaniterrae</name>
    <dbReference type="NCBI Taxonomy" id="429341"/>
    <lineage>
        <taxon>Bacteria</taxon>
        <taxon>Bacillati</taxon>
        <taxon>Bacillota</taxon>
        <taxon>Bacilli</taxon>
        <taxon>Bacillales</taxon>
        <taxon>Paenibacillaceae</taxon>
        <taxon>Paenibacillus</taxon>
    </lineage>
</organism>
<keyword evidence="3 8" id="KW-0472">Membrane</keyword>
<evidence type="ECO:0000256" key="8">
    <source>
        <dbReference type="SAM" id="Phobius"/>
    </source>
</evidence>